<dbReference type="InterPro" id="IPR012281">
    <property type="entry name" value="Phospholipid_synth_PlsX-like"/>
</dbReference>
<evidence type="ECO:0000256" key="10">
    <source>
        <dbReference type="HAMAP-Rule" id="MF_00019"/>
    </source>
</evidence>
<keyword evidence="6 10" id="KW-0594">Phospholipid biosynthesis</keyword>
<gene>
    <name evidence="10" type="primary">plsX</name>
    <name evidence="11" type="ORF">DFR36_105198</name>
</gene>
<comment type="function">
    <text evidence="10">Catalyzes the reversible formation of acyl-phosphate (acyl-PO(4)) from acyl-[acyl-carrier-protein] (acyl-ACP). This enzyme utilizes acyl-ACP as fatty acyl donor, but not acyl-CoA.</text>
</comment>
<keyword evidence="2 10" id="KW-0963">Cytoplasm</keyword>
<keyword evidence="7 10" id="KW-1208">Phospholipid metabolism</keyword>
<keyword evidence="3 10" id="KW-0444">Lipid biosynthesis</keyword>
<dbReference type="OrthoDB" id="9806408at2"/>
<comment type="subcellular location">
    <subcellularLocation>
        <location evidence="10">Cytoplasm</location>
    </subcellularLocation>
    <text evidence="10">Associated with the membrane possibly through PlsY.</text>
</comment>
<evidence type="ECO:0000256" key="6">
    <source>
        <dbReference type="ARBA" id="ARBA00023209"/>
    </source>
</evidence>
<comment type="similarity">
    <text evidence="10">Belongs to the PlsX family.</text>
</comment>
<keyword evidence="11" id="KW-0012">Acyltransferase</keyword>
<dbReference type="RefSeq" id="WP_019374213.1">
    <property type="nucleotide sequence ID" value="NZ_ALEE01000474.1"/>
</dbReference>
<keyword evidence="12" id="KW-1185">Reference proteome</keyword>
<evidence type="ECO:0000256" key="1">
    <source>
        <dbReference type="ARBA" id="ARBA00001232"/>
    </source>
</evidence>
<dbReference type="PANTHER" id="PTHR30100:SF1">
    <property type="entry name" value="PHOSPHATE ACYLTRANSFERASE"/>
    <property type="match status" value="1"/>
</dbReference>
<comment type="catalytic activity">
    <reaction evidence="1 10">
        <text>a fatty acyl-[ACP] + phosphate = an acyl phosphate + holo-[ACP]</text>
        <dbReference type="Rhea" id="RHEA:42292"/>
        <dbReference type="Rhea" id="RHEA-COMP:9685"/>
        <dbReference type="Rhea" id="RHEA-COMP:14125"/>
        <dbReference type="ChEBI" id="CHEBI:43474"/>
        <dbReference type="ChEBI" id="CHEBI:59918"/>
        <dbReference type="ChEBI" id="CHEBI:64479"/>
        <dbReference type="ChEBI" id="CHEBI:138651"/>
        <dbReference type="EC" id="2.3.1.274"/>
    </reaction>
</comment>
<comment type="pathway">
    <text evidence="10">Lipid metabolism; phospholipid metabolism.</text>
</comment>
<evidence type="ECO:0000256" key="3">
    <source>
        <dbReference type="ARBA" id="ARBA00022516"/>
    </source>
</evidence>
<dbReference type="PANTHER" id="PTHR30100">
    <property type="entry name" value="FATTY ACID/PHOSPHOLIPID SYNTHESIS PROTEIN PLSX"/>
    <property type="match status" value="1"/>
</dbReference>
<dbReference type="NCBIfam" id="TIGR00182">
    <property type="entry name" value="plsX"/>
    <property type="match status" value="1"/>
</dbReference>
<name>A0A317RCH8_9BURK</name>
<evidence type="ECO:0000256" key="7">
    <source>
        <dbReference type="ARBA" id="ARBA00023264"/>
    </source>
</evidence>
<protein>
    <recommendedName>
        <fullName evidence="8 10">Phosphate acyltransferase</fullName>
        <ecNumber evidence="8 10">2.3.1.274</ecNumber>
    </recommendedName>
    <alternativeName>
        <fullName evidence="10">Acyl-ACP phosphotransacylase</fullName>
    </alternativeName>
    <alternativeName>
        <fullName evidence="10">Acyl-[acyl-carrier-protein]--phosphate acyltransferase</fullName>
    </alternativeName>
    <alternativeName>
        <fullName evidence="10">Phosphate-acyl-ACP acyltransferase</fullName>
    </alternativeName>
</protein>
<keyword evidence="5 10" id="KW-0443">Lipid metabolism</keyword>
<dbReference type="InterPro" id="IPR003664">
    <property type="entry name" value="FA_synthesis"/>
</dbReference>
<dbReference type="GO" id="GO:0043811">
    <property type="term" value="F:phosphate:acyl-[acyl carrier protein] acyltransferase activity"/>
    <property type="evidence" value="ECO:0007669"/>
    <property type="project" value="UniProtKB-UniRule"/>
</dbReference>
<dbReference type="PIRSF" id="PIRSF002465">
    <property type="entry name" value="Phsphlp_syn_PlsX"/>
    <property type="match status" value="1"/>
</dbReference>
<evidence type="ECO:0000256" key="8">
    <source>
        <dbReference type="ARBA" id="ARBA00024069"/>
    </source>
</evidence>
<dbReference type="Pfam" id="PF02504">
    <property type="entry name" value="FA_synthesis"/>
    <property type="match status" value="1"/>
</dbReference>
<dbReference type="EMBL" id="QGUB01000005">
    <property type="protein sequence ID" value="PWW45994.1"/>
    <property type="molecule type" value="Genomic_DNA"/>
</dbReference>
<dbReference type="EC" id="2.3.1.274" evidence="8 10"/>
<dbReference type="SUPFAM" id="SSF53659">
    <property type="entry name" value="Isocitrate/Isopropylmalate dehydrogenase-like"/>
    <property type="match status" value="1"/>
</dbReference>
<keyword evidence="4 10" id="KW-0808">Transferase</keyword>
<dbReference type="Proteomes" id="UP000246483">
    <property type="component" value="Unassembled WGS sequence"/>
</dbReference>
<dbReference type="GO" id="GO:0006633">
    <property type="term" value="P:fatty acid biosynthetic process"/>
    <property type="evidence" value="ECO:0007669"/>
    <property type="project" value="UniProtKB-UniRule"/>
</dbReference>
<sequence length="351" mass="37209">MITLAVDCMGGDHGPDVTLAACRQFLNHHPEARLLLVGRPERLQGFAHERAEVVPASEVVGMDEPVEAALRRKKDSSMRVAILQVKEGRAQAAVSAGNTGALMAIARYLLKTLDGIDRPAIATQIPNMRGGATTVLDLGANVDCTAEHLLQFAIMGSALVSVLNDDPQPRVGLLNVGEEAIKGSEEIKRAGELLRAAAARGDICFHGNVEGNDIFKGAADIVVCDGFVGNVALKTIEGLASMIGGFLKEEFSRNLLTRAAAVVSYPVLAALKRRMDHRRYNGAALLGLRGLVFKSHGSADALAFEQALNRAYDAARNNLLERVRTRVAHAAVLPAAPDMASVPGATPPSPH</sequence>
<comment type="subunit">
    <text evidence="9 10">Homodimer. Probably interacts with PlsY.</text>
</comment>
<evidence type="ECO:0000256" key="2">
    <source>
        <dbReference type="ARBA" id="ARBA00022490"/>
    </source>
</evidence>
<evidence type="ECO:0000313" key="12">
    <source>
        <dbReference type="Proteomes" id="UP000246483"/>
    </source>
</evidence>
<accession>A0A317RCH8</accession>
<dbReference type="UniPathway" id="UPA00085"/>
<dbReference type="GO" id="GO:0005737">
    <property type="term" value="C:cytoplasm"/>
    <property type="evidence" value="ECO:0007669"/>
    <property type="project" value="UniProtKB-SubCell"/>
</dbReference>
<evidence type="ECO:0000256" key="5">
    <source>
        <dbReference type="ARBA" id="ARBA00023098"/>
    </source>
</evidence>
<dbReference type="HAMAP" id="MF_00019">
    <property type="entry name" value="PlsX"/>
    <property type="match status" value="1"/>
</dbReference>
<evidence type="ECO:0000313" key="11">
    <source>
        <dbReference type="EMBL" id="PWW45994.1"/>
    </source>
</evidence>
<proteinExistence type="inferred from homology"/>
<comment type="caution">
    <text evidence="11">The sequence shown here is derived from an EMBL/GenBank/DDBJ whole genome shotgun (WGS) entry which is preliminary data.</text>
</comment>
<dbReference type="AlphaFoldDB" id="A0A317RCH8"/>
<organism evidence="11 12">
    <name type="scientific">Melaminivora alkalimesophila</name>
    <dbReference type="NCBI Taxonomy" id="1165852"/>
    <lineage>
        <taxon>Bacteria</taxon>
        <taxon>Pseudomonadati</taxon>
        <taxon>Pseudomonadota</taxon>
        <taxon>Betaproteobacteria</taxon>
        <taxon>Burkholderiales</taxon>
        <taxon>Comamonadaceae</taxon>
        <taxon>Melaminivora</taxon>
    </lineage>
</organism>
<reference evidence="11 12" key="1">
    <citation type="submission" date="2018-05" db="EMBL/GenBank/DDBJ databases">
        <title>Genomic Encyclopedia of Type Strains, Phase IV (KMG-IV): sequencing the most valuable type-strain genomes for metagenomic binning, comparative biology and taxonomic classification.</title>
        <authorList>
            <person name="Goeker M."/>
        </authorList>
    </citation>
    <scope>NUCLEOTIDE SEQUENCE [LARGE SCALE GENOMIC DNA]</scope>
    <source>
        <strain evidence="11 12">DSM 26006</strain>
    </source>
</reference>
<dbReference type="GO" id="GO:0008654">
    <property type="term" value="P:phospholipid biosynthetic process"/>
    <property type="evidence" value="ECO:0007669"/>
    <property type="project" value="UniProtKB-KW"/>
</dbReference>
<evidence type="ECO:0000256" key="9">
    <source>
        <dbReference type="ARBA" id="ARBA00046608"/>
    </source>
</evidence>
<dbReference type="Gene3D" id="3.40.718.10">
    <property type="entry name" value="Isopropylmalate Dehydrogenase"/>
    <property type="match status" value="1"/>
</dbReference>
<evidence type="ECO:0000256" key="4">
    <source>
        <dbReference type="ARBA" id="ARBA00022679"/>
    </source>
</evidence>